<evidence type="ECO:0000256" key="1">
    <source>
        <dbReference type="ARBA" id="ARBA00010577"/>
    </source>
</evidence>
<dbReference type="AlphaFoldDB" id="A0A7W9CSM1"/>
<evidence type="ECO:0000256" key="4">
    <source>
        <dbReference type="ARBA" id="ARBA00024746"/>
    </source>
</evidence>
<evidence type="ECO:0000256" key="3">
    <source>
        <dbReference type="ARBA" id="ARBA00022795"/>
    </source>
</evidence>
<keyword evidence="5" id="KW-0282">Flagellum</keyword>
<dbReference type="GO" id="GO:0044781">
    <property type="term" value="P:bacterial-type flagellum organization"/>
    <property type="evidence" value="ECO:0007669"/>
    <property type="project" value="UniProtKB-KW"/>
</dbReference>
<protein>
    <recommendedName>
        <fullName evidence="2">Basal-body rod modification protein FlgD</fullName>
    </recommendedName>
</protein>
<keyword evidence="6" id="KW-1185">Reference proteome</keyword>
<comment type="caution">
    <text evidence="5">The sequence shown here is derived from an EMBL/GenBank/DDBJ whole genome shotgun (WGS) entry which is preliminary data.</text>
</comment>
<evidence type="ECO:0000313" key="6">
    <source>
        <dbReference type="Proteomes" id="UP000523821"/>
    </source>
</evidence>
<dbReference type="NCBIfam" id="NF004670">
    <property type="entry name" value="PRK06009.1"/>
    <property type="match status" value="1"/>
</dbReference>
<keyword evidence="5" id="KW-0966">Cell projection</keyword>
<evidence type="ECO:0000256" key="2">
    <source>
        <dbReference type="ARBA" id="ARBA00016013"/>
    </source>
</evidence>
<proteinExistence type="inferred from homology"/>
<dbReference type="InterPro" id="IPR005648">
    <property type="entry name" value="FlgD"/>
</dbReference>
<comment type="similarity">
    <text evidence="1">Belongs to the FlgD family.</text>
</comment>
<dbReference type="EMBL" id="JACHOO010000001">
    <property type="protein sequence ID" value="MBB5751042.1"/>
    <property type="molecule type" value="Genomic_DNA"/>
</dbReference>
<dbReference type="Proteomes" id="UP000523821">
    <property type="component" value="Unassembled WGS sequence"/>
</dbReference>
<organism evidence="5 6">
    <name type="scientific">Prosthecomicrobium pneumaticum</name>
    <dbReference type="NCBI Taxonomy" id="81895"/>
    <lineage>
        <taxon>Bacteria</taxon>
        <taxon>Pseudomonadati</taxon>
        <taxon>Pseudomonadota</taxon>
        <taxon>Alphaproteobacteria</taxon>
        <taxon>Hyphomicrobiales</taxon>
        <taxon>Kaistiaceae</taxon>
        <taxon>Prosthecomicrobium</taxon>
    </lineage>
</organism>
<reference evidence="5 6" key="1">
    <citation type="submission" date="2020-08" db="EMBL/GenBank/DDBJ databases">
        <title>Genomic Encyclopedia of Type Strains, Phase IV (KMG-IV): sequencing the most valuable type-strain genomes for metagenomic binning, comparative biology and taxonomic classification.</title>
        <authorList>
            <person name="Goeker M."/>
        </authorList>
    </citation>
    <scope>NUCLEOTIDE SEQUENCE [LARGE SCALE GENOMIC DNA]</scope>
    <source>
        <strain evidence="5 6">DSM 16268</strain>
    </source>
</reference>
<comment type="function">
    <text evidence="4">Required for flagellar hook formation. May act as a scaffolding protein.</text>
</comment>
<sequence>MPMMTDISALSGAKAGTAAGAAPASSTSRSTSGTGTLDYSAFLKLLIAQMKNQDPTEPMDTAQYMGQLASFSQVEQSVSTNAKLDSLLTASSLQVADAAIGRTLTSADGTVSGRVASVRINADGVVATLADGREVALGAGVRIA</sequence>
<accession>A0A7W9CSM1</accession>
<keyword evidence="5" id="KW-0969">Cilium</keyword>
<name>A0A7W9CSM1_9HYPH</name>
<gene>
    <name evidence="5" type="ORF">GGQ63_000085</name>
</gene>
<evidence type="ECO:0000313" key="5">
    <source>
        <dbReference type="EMBL" id="MBB5751042.1"/>
    </source>
</evidence>
<keyword evidence="3" id="KW-1005">Bacterial flagellum biogenesis</keyword>
<dbReference type="Pfam" id="PF03963">
    <property type="entry name" value="FlgD"/>
    <property type="match status" value="1"/>
</dbReference>